<dbReference type="InterPro" id="IPR024066">
    <property type="entry name" value="RGS_subdom1/3"/>
</dbReference>
<feature type="region of interest" description="Disordered" evidence="3">
    <location>
        <begin position="282"/>
        <end position="318"/>
    </location>
</feature>
<protein>
    <recommendedName>
        <fullName evidence="4">RGS domain-containing protein</fullName>
    </recommendedName>
</protein>
<dbReference type="GO" id="GO:0048468">
    <property type="term" value="P:cell development"/>
    <property type="evidence" value="ECO:0007669"/>
    <property type="project" value="TreeGrafter"/>
</dbReference>
<dbReference type="InterPro" id="IPR043581">
    <property type="entry name" value="Axin-like"/>
</dbReference>
<dbReference type="OrthoDB" id="10007451at2759"/>
<name>A0A8K0P0R4_LADFU</name>
<keyword evidence="2" id="KW-0963">Cytoplasm</keyword>
<dbReference type="InterPro" id="IPR036305">
    <property type="entry name" value="RGS_sf"/>
</dbReference>
<sequence>MDLLQGWWHVQMMKPFTEIRLAPPFQVKKMSHGVWGLSQLKLEKDMSLPQRTGLQNVASPPLELLVHHVIHHATLHLHFYPSIAWLLMLPPILMHSGHRSSSSNSLPDSSGTPPYLRWARNLRSLLEDPDGVELFRRYLEGEQCADTLNFWFACEGLKKQPNDDPGRIAQLIKVIHRKFFPRAVMAVPEEMRREVARRVRESTTSSSTTPATSATSPLTPPDAPNVSSPATLQNNRPDCHVFDSVQREVERHINETTYPNFLRSELYLNHVQCMQSGVGSGVPGVPAPGGGSGSSSGSSCGGGEEAAISSSVATGPLPTVHEDSELVVTGIDSVQCSSTGGAPASQLDPLLPLTRDMLLVTQNSRALELRPKPEAYAGYVLPFEMPVFPHLFA</sequence>
<feature type="compositionally biased region" description="Gly residues" evidence="3">
    <location>
        <begin position="282"/>
        <end position="304"/>
    </location>
</feature>
<feature type="region of interest" description="Disordered" evidence="3">
    <location>
        <begin position="197"/>
        <end position="237"/>
    </location>
</feature>
<dbReference type="Gene3D" id="1.10.196.10">
    <property type="match status" value="1"/>
</dbReference>
<dbReference type="Proteomes" id="UP000792457">
    <property type="component" value="Unassembled WGS sequence"/>
</dbReference>
<dbReference type="GO" id="GO:0031625">
    <property type="term" value="F:ubiquitin protein ligase binding"/>
    <property type="evidence" value="ECO:0007669"/>
    <property type="project" value="TreeGrafter"/>
</dbReference>
<dbReference type="Pfam" id="PF00615">
    <property type="entry name" value="RGS"/>
    <property type="match status" value="1"/>
</dbReference>
<dbReference type="GO" id="GO:0032436">
    <property type="term" value="P:positive regulation of proteasomal ubiquitin-dependent protein catabolic process"/>
    <property type="evidence" value="ECO:0007669"/>
    <property type="project" value="TreeGrafter"/>
</dbReference>
<dbReference type="SUPFAM" id="SSF48097">
    <property type="entry name" value="Regulator of G-protein signaling, RGS"/>
    <property type="match status" value="1"/>
</dbReference>
<dbReference type="InterPro" id="IPR044926">
    <property type="entry name" value="RGS_subdomain_2"/>
</dbReference>
<proteinExistence type="predicted"/>
<evidence type="ECO:0000259" key="4">
    <source>
        <dbReference type="PROSITE" id="PS50132"/>
    </source>
</evidence>
<reference evidence="5" key="2">
    <citation type="submission" date="2017-10" db="EMBL/GenBank/DDBJ databases">
        <title>Ladona fulva Genome sequencing and assembly.</title>
        <authorList>
            <person name="Murali S."/>
            <person name="Richards S."/>
            <person name="Bandaranaike D."/>
            <person name="Bellair M."/>
            <person name="Blankenburg K."/>
            <person name="Chao H."/>
            <person name="Dinh H."/>
            <person name="Doddapaneni H."/>
            <person name="Dugan-Rocha S."/>
            <person name="Elkadiri S."/>
            <person name="Gnanaolivu R."/>
            <person name="Hernandez B."/>
            <person name="Skinner E."/>
            <person name="Javaid M."/>
            <person name="Lee S."/>
            <person name="Li M."/>
            <person name="Ming W."/>
            <person name="Munidasa M."/>
            <person name="Muniz J."/>
            <person name="Nguyen L."/>
            <person name="Hughes D."/>
            <person name="Osuji N."/>
            <person name="Pu L.-L."/>
            <person name="Puazo M."/>
            <person name="Qu C."/>
            <person name="Quiroz J."/>
            <person name="Raj R."/>
            <person name="Weissenberger G."/>
            <person name="Xin Y."/>
            <person name="Zou X."/>
            <person name="Han Y."/>
            <person name="Worley K."/>
            <person name="Muzny D."/>
            <person name="Gibbs R."/>
        </authorList>
    </citation>
    <scope>NUCLEOTIDE SEQUENCE</scope>
    <source>
        <strain evidence="5">Sampled in the wild</strain>
    </source>
</reference>
<dbReference type="InterPro" id="IPR016137">
    <property type="entry name" value="RGS"/>
</dbReference>
<evidence type="ECO:0000256" key="2">
    <source>
        <dbReference type="ARBA" id="ARBA00022490"/>
    </source>
</evidence>
<gene>
    <name evidence="5" type="ORF">J437_LFUL000171</name>
</gene>
<dbReference type="GO" id="GO:0005737">
    <property type="term" value="C:cytoplasm"/>
    <property type="evidence" value="ECO:0007669"/>
    <property type="project" value="UniProtKB-SubCell"/>
</dbReference>
<evidence type="ECO:0000256" key="1">
    <source>
        <dbReference type="ARBA" id="ARBA00004496"/>
    </source>
</evidence>
<comment type="subcellular location">
    <subcellularLocation>
        <location evidence="1">Cytoplasm</location>
    </subcellularLocation>
</comment>
<comment type="caution">
    <text evidence="5">The sequence shown here is derived from an EMBL/GenBank/DDBJ whole genome shotgun (WGS) entry which is preliminary data.</text>
</comment>
<dbReference type="GO" id="GO:0008013">
    <property type="term" value="F:beta-catenin binding"/>
    <property type="evidence" value="ECO:0007669"/>
    <property type="project" value="TreeGrafter"/>
</dbReference>
<dbReference type="PROSITE" id="PS50132">
    <property type="entry name" value="RGS"/>
    <property type="match status" value="1"/>
</dbReference>
<evidence type="ECO:0000313" key="5">
    <source>
        <dbReference type="EMBL" id="KAG8231455.1"/>
    </source>
</evidence>
<dbReference type="GO" id="GO:0005886">
    <property type="term" value="C:plasma membrane"/>
    <property type="evidence" value="ECO:0007669"/>
    <property type="project" value="TreeGrafter"/>
</dbReference>
<evidence type="ECO:0000313" key="6">
    <source>
        <dbReference type="Proteomes" id="UP000792457"/>
    </source>
</evidence>
<organism evidence="5 6">
    <name type="scientific">Ladona fulva</name>
    <name type="common">Scarce chaser dragonfly</name>
    <name type="synonym">Libellula fulva</name>
    <dbReference type="NCBI Taxonomy" id="123851"/>
    <lineage>
        <taxon>Eukaryota</taxon>
        <taxon>Metazoa</taxon>
        <taxon>Ecdysozoa</taxon>
        <taxon>Arthropoda</taxon>
        <taxon>Hexapoda</taxon>
        <taxon>Insecta</taxon>
        <taxon>Pterygota</taxon>
        <taxon>Palaeoptera</taxon>
        <taxon>Odonata</taxon>
        <taxon>Epiprocta</taxon>
        <taxon>Anisoptera</taxon>
        <taxon>Libelluloidea</taxon>
        <taxon>Libellulidae</taxon>
        <taxon>Ladona</taxon>
    </lineage>
</organism>
<reference evidence="5" key="1">
    <citation type="submission" date="2013-04" db="EMBL/GenBank/DDBJ databases">
        <authorList>
            <person name="Qu J."/>
            <person name="Murali S.C."/>
            <person name="Bandaranaike D."/>
            <person name="Bellair M."/>
            <person name="Blankenburg K."/>
            <person name="Chao H."/>
            <person name="Dinh H."/>
            <person name="Doddapaneni H."/>
            <person name="Downs B."/>
            <person name="Dugan-Rocha S."/>
            <person name="Elkadiri S."/>
            <person name="Gnanaolivu R.D."/>
            <person name="Hernandez B."/>
            <person name="Javaid M."/>
            <person name="Jayaseelan J.C."/>
            <person name="Lee S."/>
            <person name="Li M."/>
            <person name="Ming W."/>
            <person name="Munidasa M."/>
            <person name="Muniz J."/>
            <person name="Nguyen L."/>
            <person name="Ongeri F."/>
            <person name="Osuji N."/>
            <person name="Pu L.-L."/>
            <person name="Puazo M."/>
            <person name="Qu C."/>
            <person name="Quiroz J."/>
            <person name="Raj R."/>
            <person name="Weissenberger G."/>
            <person name="Xin Y."/>
            <person name="Zou X."/>
            <person name="Han Y."/>
            <person name="Richards S."/>
            <person name="Worley K."/>
            <person name="Muzny D."/>
            <person name="Gibbs R."/>
        </authorList>
    </citation>
    <scope>NUCLEOTIDE SEQUENCE</scope>
    <source>
        <strain evidence="5">Sampled in the wild</strain>
    </source>
</reference>
<dbReference type="GO" id="GO:0005634">
    <property type="term" value="C:nucleus"/>
    <property type="evidence" value="ECO:0007669"/>
    <property type="project" value="TreeGrafter"/>
</dbReference>
<feature type="compositionally biased region" description="Polar residues" evidence="3">
    <location>
        <begin position="225"/>
        <end position="236"/>
    </location>
</feature>
<evidence type="ECO:0000256" key="3">
    <source>
        <dbReference type="SAM" id="MobiDB-lite"/>
    </source>
</evidence>
<dbReference type="GO" id="GO:0090090">
    <property type="term" value="P:negative regulation of canonical Wnt signaling pathway"/>
    <property type="evidence" value="ECO:0007669"/>
    <property type="project" value="InterPro"/>
</dbReference>
<keyword evidence="6" id="KW-1185">Reference proteome</keyword>
<dbReference type="AlphaFoldDB" id="A0A8K0P0R4"/>
<dbReference type="SMART" id="SM00315">
    <property type="entry name" value="RGS"/>
    <property type="match status" value="1"/>
</dbReference>
<dbReference type="GO" id="GO:0019901">
    <property type="term" value="F:protein kinase binding"/>
    <property type="evidence" value="ECO:0007669"/>
    <property type="project" value="TreeGrafter"/>
</dbReference>
<dbReference type="PRINTS" id="PR01301">
    <property type="entry name" value="RGSPROTEIN"/>
</dbReference>
<dbReference type="EMBL" id="KZ308556">
    <property type="protein sequence ID" value="KAG8231455.1"/>
    <property type="molecule type" value="Genomic_DNA"/>
</dbReference>
<feature type="domain" description="RGS" evidence="4">
    <location>
        <begin position="121"/>
        <end position="271"/>
    </location>
</feature>
<accession>A0A8K0P0R4</accession>
<dbReference type="Gene3D" id="1.10.167.10">
    <property type="entry name" value="Regulator of G-protein Signalling 4, domain 2"/>
    <property type="match status" value="1"/>
</dbReference>
<dbReference type="PANTHER" id="PTHR46102:SF2">
    <property type="entry name" value="AXIN"/>
    <property type="match status" value="1"/>
</dbReference>
<dbReference type="PANTHER" id="PTHR46102">
    <property type="entry name" value="AXIN"/>
    <property type="match status" value="1"/>
</dbReference>
<dbReference type="GO" id="GO:0030877">
    <property type="term" value="C:beta-catenin destruction complex"/>
    <property type="evidence" value="ECO:0007669"/>
    <property type="project" value="TreeGrafter"/>
</dbReference>
<feature type="compositionally biased region" description="Low complexity" evidence="3">
    <location>
        <begin position="202"/>
        <end position="217"/>
    </location>
</feature>
<dbReference type="GO" id="GO:0060090">
    <property type="term" value="F:molecular adaptor activity"/>
    <property type="evidence" value="ECO:0007669"/>
    <property type="project" value="TreeGrafter"/>
</dbReference>